<protein>
    <submittedName>
        <fullName evidence="2">Uncharacterized protein</fullName>
    </submittedName>
</protein>
<evidence type="ECO:0000256" key="1">
    <source>
        <dbReference type="SAM" id="Phobius"/>
    </source>
</evidence>
<feature type="transmembrane region" description="Helical" evidence="1">
    <location>
        <begin position="288"/>
        <end position="305"/>
    </location>
</feature>
<feature type="transmembrane region" description="Helical" evidence="1">
    <location>
        <begin position="204"/>
        <end position="226"/>
    </location>
</feature>
<keyword evidence="1" id="KW-0812">Transmembrane</keyword>
<keyword evidence="3" id="KW-1185">Reference proteome</keyword>
<evidence type="ECO:0000313" key="3">
    <source>
        <dbReference type="Proteomes" id="UP000692954"/>
    </source>
</evidence>
<organism evidence="2 3">
    <name type="scientific">Paramecium sonneborni</name>
    <dbReference type="NCBI Taxonomy" id="65129"/>
    <lineage>
        <taxon>Eukaryota</taxon>
        <taxon>Sar</taxon>
        <taxon>Alveolata</taxon>
        <taxon>Ciliophora</taxon>
        <taxon>Intramacronucleata</taxon>
        <taxon>Oligohymenophorea</taxon>
        <taxon>Peniculida</taxon>
        <taxon>Parameciidae</taxon>
        <taxon>Paramecium</taxon>
    </lineage>
</organism>
<sequence>MYRDLSERILGRQESTLSFHAPQTQEGMRPQILQRVNQNLIFVIYVVSQLLQLMIGYSLVQQIDIITIATQRCIITIILTLLYIQFFDNSQFSFDQSYIKVFSVMSGAQVLASLMGLLAMQTFVFSEVCTFHQLTAGYILVLQHFLIQPGNNINLLLSLIQTISTILFSGNLLYIFVCLLQPLSLALIQTLKYLMTKQMQQFSLLLYTNLIGLPIYILLSLFSGGVQNVFDMTFFIEILVMCILQMLAYLAMNELINQQLSSMYVWALSGCVTILSLIVQLGYHQVSLGFGSLSVILIVFTSIGMHRQT</sequence>
<feature type="transmembrane region" description="Helical" evidence="1">
    <location>
        <begin position="263"/>
        <end position="282"/>
    </location>
</feature>
<dbReference type="AlphaFoldDB" id="A0A8S1NRN1"/>
<comment type="caution">
    <text evidence="2">The sequence shown here is derived from an EMBL/GenBank/DDBJ whole genome shotgun (WGS) entry which is preliminary data.</text>
</comment>
<feature type="transmembrane region" description="Helical" evidence="1">
    <location>
        <begin position="39"/>
        <end position="59"/>
    </location>
</feature>
<gene>
    <name evidence="2" type="ORF">PSON_ATCC_30995.1.T0630104</name>
</gene>
<keyword evidence="1" id="KW-1133">Transmembrane helix</keyword>
<dbReference type="EMBL" id="CAJJDN010000063">
    <property type="protein sequence ID" value="CAD8094862.1"/>
    <property type="molecule type" value="Genomic_DNA"/>
</dbReference>
<keyword evidence="1" id="KW-0472">Membrane</keyword>
<accession>A0A8S1NRN1</accession>
<feature type="transmembrane region" description="Helical" evidence="1">
    <location>
        <begin position="232"/>
        <end position="251"/>
    </location>
</feature>
<dbReference type="OrthoDB" id="307106at2759"/>
<feature type="transmembrane region" description="Helical" evidence="1">
    <location>
        <begin position="98"/>
        <end position="118"/>
    </location>
</feature>
<name>A0A8S1NRN1_9CILI</name>
<reference evidence="2" key="1">
    <citation type="submission" date="2021-01" db="EMBL/GenBank/DDBJ databases">
        <authorList>
            <consortium name="Genoscope - CEA"/>
            <person name="William W."/>
        </authorList>
    </citation>
    <scope>NUCLEOTIDE SEQUENCE</scope>
</reference>
<feature type="transmembrane region" description="Helical" evidence="1">
    <location>
        <begin position="159"/>
        <end position="183"/>
    </location>
</feature>
<feature type="transmembrane region" description="Helical" evidence="1">
    <location>
        <begin position="65"/>
        <end position="86"/>
    </location>
</feature>
<evidence type="ECO:0000313" key="2">
    <source>
        <dbReference type="EMBL" id="CAD8094862.1"/>
    </source>
</evidence>
<dbReference type="Proteomes" id="UP000692954">
    <property type="component" value="Unassembled WGS sequence"/>
</dbReference>
<proteinExistence type="predicted"/>